<dbReference type="AlphaFoldDB" id="A0A1R2CGQ7"/>
<proteinExistence type="inferred from homology"/>
<accession>A0A1R2CGQ7</accession>
<keyword evidence="6" id="KW-1185">Reference proteome</keyword>
<dbReference type="InterPro" id="IPR000834">
    <property type="entry name" value="Peptidase_M14"/>
</dbReference>
<feature type="domain" description="Peptidase M14" evidence="4">
    <location>
        <begin position="287"/>
        <end position="554"/>
    </location>
</feature>
<feature type="active site" description="Proton donor/acceptor" evidence="3">
    <location>
        <position position="518"/>
    </location>
</feature>
<evidence type="ECO:0000313" key="5">
    <source>
        <dbReference type="EMBL" id="OMJ88208.1"/>
    </source>
</evidence>
<gene>
    <name evidence="5" type="ORF">SteCoe_9867</name>
</gene>
<dbReference type="Proteomes" id="UP000187209">
    <property type="component" value="Unassembled WGS sequence"/>
</dbReference>
<name>A0A1R2CGQ7_9CILI</name>
<dbReference type="Gene3D" id="3.40.630.10">
    <property type="entry name" value="Zn peptidases"/>
    <property type="match status" value="1"/>
</dbReference>
<dbReference type="Pfam" id="PF00246">
    <property type="entry name" value="Peptidase_M14"/>
    <property type="match status" value="1"/>
</dbReference>
<reference evidence="5 6" key="1">
    <citation type="submission" date="2016-11" db="EMBL/GenBank/DDBJ databases">
        <title>The macronuclear genome of Stentor coeruleus: a giant cell with tiny introns.</title>
        <authorList>
            <person name="Slabodnick M."/>
            <person name="Ruby J.G."/>
            <person name="Reiff S.B."/>
            <person name="Swart E.C."/>
            <person name="Gosai S."/>
            <person name="Prabakaran S."/>
            <person name="Witkowska E."/>
            <person name="Larue G.E."/>
            <person name="Fisher S."/>
            <person name="Freeman R.M."/>
            <person name="Gunawardena J."/>
            <person name="Chu W."/>
            <person name="Stover N.A."/>
            <person name="Gregory B.D."/>
            <person name="Nowacki M."/>
            <person name="Derisi J."/>
            <person name="Roy S.W."/>
            <person name="Marshall W.F."/>
            <person name="Sood P."/>
        </authorList>
    </citation>
    <scope>NUCLEOTIDE SEQUENCE [LARGE SCALE GENOMIC DNA]</scope>
    <source>
        <strain evidence="5">WM001</strain>
    </source>
</reference>
<comment type="cofactor">
    <cofactor evidence="1">
        <name>Zn(2+)</name>
        <dbReference type="ChEBI" id="CHEBI:29105"/>
    </cofactor>
</comment>
<dbReference type="GO" id="GO:0004181">
    <property type="term" value="F:metallocarboxypeptidase activity"/>
    <property type="evidence" value="ECO:0007669"/>
    <property type="project" value="InterPro"/>
</dbReference>
<comment type="caution">
    <text evidence="5">The sequence shown here is derived from an EMBL/GenBank/DDBJ whole genome shotgun (WGS) entry which is preliminary data.</text>
</comment>
<evidence type="ECO:0000256" key="3">
    <source>
        <dbReference type="PROSITE-ProRule" id="PRU01379"/>
    </source>
</evidence>
<evidence type="ECO:0000256" key="2">
    <source>
        <dbReference type="ARBA" id="ARBA00005988"/>
    </source>
</evidence>
<dbReference type="PANTHER" id="PTHR12756:SF45">
    <property type="entry name" value="CYTOSOLIC CARBOXYPEPTIDASE NNA1"/>
    <property type="match status" value="1"/>
</dbReference>
<evidence type="ECO:0000259" key="4">
    <source>
        <dbReference type="PROSITE" id="PS52035"/>
    </source>
</evidence>
<dbReference type="PANTHER" id="PTHR12756">
    <property type="entry name" value="CYTOSOLIC CARBOXYPEPTIDASE"/>
    <property type="match status" value="1"/>
</dbReference>
<evidence type="ECO:0000256" key="1">
    <source>
        <dbReference type="ARBA" id="ARBA00001947"/>
    </source>
</evidence>
<dbReference type="PROSITE" id="PS52035">
    <property type="entry name" value="PEPTIDASE_M14"/>
    <property type="match status" value="1"/>
</dbReference>
<dbReference type="Gene3D" id="2.60.40.3120">
    <property type="match status" value="1"/>
</dbReference>
<dbReference type="EMBL" id="MPUH01000156">
    <property type="protein sequence ID" value="OMJ88208.1"/>
    <property type="molecule type" value="Genomic_DNA"/>
</dbReference>
<dbReference type="InterPro" id="IPR040626">
    <property type="entry name" value="Pepdidase_M14_N"/>
</dbReference>
<protein>
    <recommendedName>
        <fullName evidence="4">Peptidase M14 domain-containing protein</fullName>
    </recommendedName>
</protein>
<dbReference type="GO" id="GO:0008270">
    <property type="term" value="F:zinc ion binding"/>
    <property type="evidence" value="ECO:0007669"/>
    <property type="project" value="InterPro"/>
</dbReference>
<dbReference type="OrthoDB" id="10253041at2759"/>
<dbReference type="GO" id="GO:0006508">
    <property type="term" value="P:proteolysis"/>
    <property type="evidence" value="ECO:0007669"/>
    <property type="project" value="InterPro"/>
</dbReference>
<dbReference type="SUPFAM" id="SSF53187">
    <property type="entry name" value="Zn-dependent exopeptidases"/>
    <property type="match status" value="1"/>
</dbReference>
<dbReference type="Pfam" id="PF18027">
    <property type="entry name" value="Pepdidase_M14_N"/>
    <property type="match status" value="1"/>
</dbReference>
<evidence type="ECO:0000313" key="6">
    <source>
        <dbReference type="Proteomes" id="UP000187209"/>
    </source>
</evidence>
<sequence length="809" mass="92198">MAESLDLLSEDIYNYIPPPIPLIPKNMYVDDTPLSHQPLILGQIFPHADISQAKIGPEIEMSPGLPPTQTLLSIIDLKSVVYRRDPKSTTTKQELLNLSKFFRLEKPKGNKEIIKDYYTPYENDTTLVFESRFESGNLWLASKVADFEYNLILQNDINTKGNTQWFYFRVSNTPKNIPIKFNIVNFCKSGSLYNSGMKILKYSTSKNEFHNRLKGKNINTNIVENNQLRNEGNNISSKPTGWTRVGEDIKYYQNGIKKGKNGKSYYTLSFTYAFLEDEDAVFFAYSCPYTYSEMMRYLQNLEEVGERGNFLKRRLLTYTIAGNRCDCLTIVAPGTPEEIKKRRGVVISARVHPGETVSSWMMHGVLDFLASDEPEAVILRENFVFKIIPMLNPDGVINGNYRCNLAGVDLNRQWKDPIKHIHPTIFAAKKAIKAFSRERKIELICDLHGHSRRKNIFMYGCDDLNYPESTRTFPYILSKASNFFSYKNCSFRMQKSKESTLRIAIFNETKVLNTYTLESSFCGCDFGPNAGLHLTTDDLKLMGKQLCLAIMINNNLTPINSLQPSIQKSEILEEIKENKNILISCNDDCSSGSDSDPSEDNLDEPVYAKLLQNPSPKKRVSSDAGARKKNAFKKDKLGFQIQLKSSRQVEKPMKIIQKCFNCGEAKDINHVCPKKITMNKTMVHNYTLQESRGGNIRVSLTKRNYNILSKSSNVFPIYTRADGKKVRDQATQTTNVVTSRKGDSNRASLYFLSVNSSPVSANNSNYRKTDALENLVDLEKLRNIFRNDKNILPSLSPMKNTNEKFTKTL</sequence>
<organism evidence="5 6">
    <name type="scientific">Stentor coeruleus</name>
    <dbReference type="NCBI Taxonomy" id="5963"/>
    <lineage>
        <taxon>Eukaryota</taxon>
        <taxon>Sar</taxon>
        <taxon>Alveolata</taxon>
        <taxon>Ciliophora</taxon>
        <taxon>Postciliodesmatophora</taxon>
        <taxon>Heterotrichea</taxon>
        <taxon>Heterotrichida</taxon>
        <taxon>Stentoridae</taxon>
        <taxon>Stentor</taxon>
    </lineage>
</organism>
<dbReference type="InterPro" id="IPR050821">
    <property type="entry name" value="Cytosolic_carboxypeptidase"/>
</dbReference>
<comment type="similarity">
    <text evidence="2 3">Belongs to the peptidase M14 family.</text>
</comment>